<keyword evidence="1" id="KW-1133">Transmembrane helix</keyword>
<protein>
    <submittedName>
        <fullName evidence="2">Uncharacterized protein</fullName>
    </submittedName>
</protein>
<name>A0A6N2VXK2_9FIRM</name>
<gene>
    <name evidence="2" type="ORF">BGLFYP119_00261</name>
</gene>
<proteinExistence type="predicted"/>
<dbReference type="EMBL" id="CACRST010000031">
    <property type="protein sequence ID" value="VYT33321.1"/>
    <property type="molecule type" value="Genomic_DNA"/>
</dbReference>
<evidence type="ECO:0000256" key="1">
    <source>
        <dbReference type="SAM" id="Phobius"/>
    </source>
</evidence>
<keyword evidence="1" id="KW-0812">Transmembrane</keyword>
<sequence>MGKCKKRHFYPMFILGAVFITGILYLLIRLAVSFLTGMTGEYQAVVSLGNMTYDQRLLKQVEKIQGLVSFSPVLEIPVELKLDDYTMSTVLLAVDLKEFKMEGKTYRDMEIGNIPMLLAGKNTLKHLKDPYGHTISKRRLAAFWEKSNKGLQYHIAEDGLENTESSSHENTEKSGSIETDWAECQAAACLSNPSEGIYISLEQGRDLLEGTGLDCRKALLTVRGKEAFEKARAVFADFSE</sequence>
<reference evidence="2" key="1">
    <citation type="submission" date="2019-11" db="EMBL/GenBank/DDBJ databases">
        <authorList>
            <person name="Feng L."/>
        </authorList>
    </citation>
    <scope>NUCLEOTIDE SEQUENCE</scope>
    <source>
        <strain evidence="2">BgluceraseaLFYP119</strain>
    </source>
</reference>
<accession>A0A6N2VXK2</accession>
<keyword evidence="1" id="KW-0472">Membrane</keyword>
<feature type="transmembrane region" description="Helical" evidence="1">
    <location>
        <begin position="12"/>
        <end position="32"/>
    </location>
</feature>
<dbReference type="AlphaFoldDB" id="A0A6N2VXK2"/>
<evidence type="ECO:0000313" key="2">
    <source>
        <dbReference type="EMBL" id="VYT33321.1"/>
    </source>
</evidence>
<organism evidence="2">
    <name type="scientific">Blautia glucerasea</name>
    <dbReference type="NCBI Taxonomy" id="536633"/>
    <lineage>
        <taxon>Bacteria</taxon>
        <taxon>Bacillati</taxon>
        <taxon>Bacillota</taxon>
        <taxon>Clostridia</taxon>
        <taxon>Lachnospirales</taxon>
        <taxon>Lachnospiraceae</taxon>
        <taxon>Blautia</taxon>
    </lineage>
</organism>
<dbReference type="RefSeq" id="WP_156355498.1">
    <property type="nucleotide sequence ID" value="NZ_CACRST010000031.1"/>
</dbReference>